<organism evidence="1 2">
    <name type="scientific">Persea americana</name>
    <name type="common">Avocado</name>
    <dbReference type="NCBI Taxonomy" id="3435"/>
    <lineage>
        <taxon>Eukaryota</taxon>
        <taxon>Viridiplantae</taxon>
        <taxon>Streptophyta</taxon>
        <taxon>Embryophyta</taxon>
        <taxon>Tracheophyta</taxon>
        <taxon>Spermatophyta</taxon>
        <taxon>Magnoliopsida</taxon>
        <taxon>Magnoliidae</taxon>
        <taxon>Laurales</taxon>
        <taxon>Lauraceae</taxon>
        <taxon>Persea</taxon>
    </lineage>
</organism>
<dbReference type="EMBL" id="CM056809">
    <property type="protein sequence ID" value="KAJ8650052.1"/>
    <property type="molecule type" value="Genomic_DNA"/>
</dbReference>
<keyword evidence="2" id="KW-1185">Reference proteome</keyword>
<proteinExistence type="predicted"/>
<sequence>MKKLPGLICCVRGSRSKNRVLNSCTVKKPTLTGWKVGVCDRSLLSIRKREKSFATLIPGKSQLLFPPANNSYLHKGGQCIHGPCRNVSIFSTLRGMRKGHASYTMHLAKFDIVPQYIKNQRAA</sequence>
<reference evidence="1 2" key="1">
    <citation type="journal article" date="2022" name="Hortic Res">
        <title>A haplotype resolved chromosomal level avocado genome allows analysis of novel avocado genes.</title>
        <authorList>
            <person name="Nath O."/>
            <person name="Fletcher S.J."/>
            <person name="Hayward A."/>
            <person name="Shaw L.M."/>
            <person name="Masouleh A.K."/>
            <person name="Furtado A."/>
            <person name="Henry R.J."/>
            <person name="Mitter N."/>
        </authorList>
    </citation>
    <scope>NUCLEOTIDE SEQUENCE [LARGE SCALE GENOMIC DNA]</scope>
    <source>
        <strain evidence="2">cv. Hass</strain>
    </source>
</reference>
<gene>
    <name evidence="1" type="ORF">MRB53_003075</name>
</gene>
<evidence type="ECO:0000313" key="1">
    <source>
        <dbReference type="EMBL" id="KAJ8650052.1"/>
    </source>
</evidence>
<evidence type="ECO:0000313" key="2">
    <source>
        <dbReference type="Proteomes" id="UP001234297"/>
    </source>
</evidence>
<name>A0ACC2MW67_PERAE</name>
<comment type="caution">
    <text evidence="1">The sequence shown here is derived from an EMBL/GenBank/DDBJ whole genome shotgun (WGS) entry which is preliminary data.</text>
</comment>
<accession>A0ACC2MW67</accession>
<protein>
    <submittedName>
        <fullName evidence="1">Uncharacterized protein</fullName>
    </submittedName>
</protein>
<dbReference type="Proteomes" id="UP001234297">
    <property type="component" value="Chromosome 1"/>
</dbReference>